<dbReference type="SUPFAM" id="SSF56059">
    <property type="entry name" value="Glutathione synthetase ATP-binding domain-like"/>
    <property type="match status" value="1"/>
</dbReference>
<dbReference type="EMBL" id="JANRHH010000002">
    <property type="protein sequence ID" value="MDN4592342.1"/>
    <property type="molecule type" value="Genomic_DNA"/>
</dbReference>
<keyword evidence="4" id="KW-1185">Reference proteome</keyword>
<accession>A0ABT8IHX3</accession>
<comment type="caution">
    <text evidence="3">The sequence shown here is derived from an EMBL/GenBank/DDBJ whole genome shotgun (WGS) entry which is preliminary data.</text>
</comment>
<evidence type="ECO:0000313" key="4">
    <source>
        <dbReference type="Proteomes" id="UP001174196"/>
    </source>
</evidence>
<dbReference type="PROSITE" id="PS50975">
    <property type="entry name" value="ATP_GRASP"/>
    <property type="match status" value="1"/>
</dbReference>
<gene>
    <name evidence="3" type="ORF">NWF35_00100</name>
</gene>
<dbReference type="InterPro" id="IPR011761">
    <property type="entry name" value="ATP-grasp"/>
</dbReference>
<keyword evidence="1" id="KW-0067">ATP-binding</keyword>
<dbReference type="RefSeq" id="WP_301237086.1">
    <property type="nucleotide sequence ID" value="NZ_JANRHH010000002.1"/>
</dbReference>
<evidence type="ECO:0000259" key="2">
    <source>
        <dbReference type="PROSITE" id="PS50975"/>
    </source>
</evidence>
<dbReference type="Pfam" id="PF14398">
    <property type="entry name" value="ATPgrasp_YheCD"/>
    <property type="match status" value="1"/>
</dbReference>
<evidence type="ECO:0000256" key="1">
    <source>
        <dbReference type="PROSITE-ProRule" id="PRU00409"/>
    </source>
</evidence>
<organism evidence="3 4">
    <name type="scientific">Polycladomyces subterraneus</name>
    <dbReference type="NCBI Taxonomy" id="1016997"/>
    <lineage>
        <taxon>Bacteria</taxon>
        <taxon>Bacillati</taxon>
        <taxon>Bacillota</taxon>
        <taxon>Bacilli</taxon>
        <taxon>Bacillales</taxon>
        <taxon>Thermoactinomycetaceae</taxon>
        <taxon>Polycladomyces</taxon>
    </lineage>
</organism>
<reference evidence="3" key="1">
    <citation type="submission" date="2022-08" db="EMBL/GenBank/DDBJ databases">
        <title>Polycladomyces zharkentsis sp. nov., a novel thermophilic CMC and starch-degrading bacterium isolated from a geothermal spring in Kazakhstan.</title>
        <authorList>
            <person name="Mashzhan A."/>
            <person name="Kistaubaeva A."/>
            <person name="Javier-Lopez R."/>
            <person name="Birkeland N.-K."/>
        </authorList>
    </citation>
    <scope>NUCLEOTIDE SEQUENCE</scope>
    <source>
        <strain evidence="3">KSR 13</strain>
    </source>
</reference>
<dbReference type="InterPro" id="IPR026838">
    <property type="entry name" value="YheC/D"/>
</dbReference>
<evidence type="ECO:0000313" key="3">
    <source>
        <dbReference type="EMBL" id="MDN4592342.1"/>
    </source>
</evidence>
<name>A0ABT8IHX3_9BACL</name>
<protein>
    <submittedName>
        <fullName evidence="3">YheC/YheD family protein</fullName>
    </submittedName>
</protein>
<proteinExistence type="predicted"/>
<keyword evidence="1" id="KW-0547">Nucleotide-binding</keyword>
<dbReference type="Gene3D" id="3.30.470.20">
    <property type="entry name" value="ATP-grasp fold, B domain"/>
    <property type="match status" value="1"/>
</dbReference>
<dbReference type="Proteomes" id="UP001174196">
    <property type="component" value="Unassembled WGS sequence"/>
</dbReference>
<feature type="domain" description="ATP-grasp" evidence="2">
    <location>
        <begin position="217"/>
        <end position="446"/>
    </location>
</feature>
<sequence>MTNMILTNDSKHVVSIGALKGNTSRNSVSLPSKLLKQYPSISKIKIGQWIKNVHFIQNETLNTVQLTKDILNKCGFNPGMECNLKVEKDTLWLGPLVGLLTSSRYIRKLKEQHPSFRSLEMIKTNRKAKTVLFYFCTNDVNLKENTIEGTSFNELSGKWERRTYPFPDVLYDRGSGRAVFKDKKHVIVRQKISEIPVSKVNAQHYFDKWDLHEKLNQYNEMKPYLPETKLYDTQELKEMLKKYSTIYLKSAIGSMGRRVMRITKDKSYNSSYYRKKLKIKKHYNFDDIHSVVKRFFGGDKIIMQQGIDLFRIDNRNVDMRATVQRNGSGDLVINSIAVRIGVEGSPVTSTRTGSNVLPLNKFLENYGENFSSDVKKRIENFLLQTYRCIENVYGSFGEMGIDFGLDKKGDVYFIESNAKPAKDSLYKSHNKKTIRNAFQNPLEYAKYLAKF</sequence>